<evidence type="ECO:0000313" key="3">
    <source>
        <dbReference type="EMBL" id="NKI18091.1"/>
    </source>
</evidence>
<dbReference type="SFLD" id="SFLDG00358">
    <property type="entry name" value="Main_(cytGST)"/>
    <property type="match status" value="1"/>
</dbReference>
<dbReference type="SFLD" id="SFLDG01150">
    <property type="entry name" value="Main.1:_Beta-like"/>
    <property type="match status" value="1"/>
</dbReference>
<evidence type="ECO:0000259" key="1">
    <source>
        <dbReference type="PROSITE" id="PS50404"/>
    </source>
</evidence>
<dbReference type="InterPro" id="IPR040079">
    <property type="entry name" value="Glutathione_S-Trfase"/>
</dbReference>
<dbReference type="SUPFAM" id="SSF47616">
    <property type="entry name" value="GST C-terminal domain-like"/>
    <property type="match status" value="1"/>
</dbReference>
<organism evidence="3 4">
    <name type="scientific">Spongiibacter thalassae</name>
    <dbReference type="NCBI Taxonomy" id="2721624"/>
    <lineage>
        <taxon>Bacteria</taxon>
        <taxon>Pseudomonadati</taxon>
        <taxon>Pseudomonadota</taxon>
        <taxon>Gammaproteobacteria</taxon>
        <taxon>Cellvibrionales</taxon>
        <taxon>Spongiibacteraceae</taxon>
        <taxon>Spongiibacter</taxon>
    </lineage>
</organism>
<dbReference type="PANTHER" id="PTHR44051:SF9">
    <property type="entry name" value="GLUTATHIONE S-TRANSFERASE 1"/>
    <property type="match status" value="1"/>
</dbReference>
<feature type="domain" description="GST N-terminal" evidence="1">
    <location>
        <begin position="1"/>
        <end position="81"/>
    </location>
</feature>
<evidence type="ECO:0000313" key="4">
    <source>
        <dbReference type="Proteomes" id="UP000765845"/>
    </source>
</evidence>
<dbReference type="PROSITE" id="PS50404">
    <property type="entry name" value="GST_NTER"/>
    <property type="match status" value="1"/>
</dbReference>
<dbReference type="CDD" id="cd03046">
    <property type="entry name" value="GST_N_GTT1_like"/>
    <property type="match status" value="1"/>
</dbReference>
<dbReference type="Gene3D" id="3.40.30.10">
    <property type="entry name" value="Glutaredoxin"/>
    <property type="match status" value="1"/>
</dbReference>
<sequence length="212" mass="23647">MLTIHHLGLSRSDRIIWLAEELSLDYKLVTHVRNPETFRSPDSLWAVSPMGKAPVIEDAGLTIPESGAIVEYILDTYGNGRLRPAAGSQAYIDYLHWMHAAESTLMTPVFMNMIGGMSGLDNPIYVGFIKGEFDTVLGYMEKVLADRDYLAGEFSAADIMVTFPLMMLSSPMIPGPAGGDVLHNYENIKAYLQRIHDRPKWQKAEAIFRPEG</sequence>
<gene>
    <name evidence="3" type="ORF">HCU74_11815</name>
</gene>
<evidence type="ECO:0000259" key="2">
    <source>
        <dbReference type="PROSITE" id="PS50405"/>
    </source>
</evidence>
<protein>
    <submittedName>
        <fullName evidence="3">Glutathione S-transferase</fullName>
    </submittedName>
</protein>
<dbReference type="RefSeq" id="WP_168450623.1">
    <property type="nucleotide sequence ID" value="NZ_JAAWWK010000004.1"/>
</dbReference>
<dbReference type="InterPro" id="IPR004046">
    <property type="entry name" value="GST_C"/>
</dbReference>
<dbReference type="Pfam" id="PF13417">
    <property type="entry name" value="GST_N_3"/>
    <property type="match status" value="1"/>
</dbReference>
<proteinExistence type="predicted"/>
<dbReference type="InterPro" id="IPR036282">
    <property type="entry name" value="Glutathione-S-Trfase_C_sf"/>
</dbReference>
<reference evidence="3 4" key="1">
    <citation type="submission" date="2020-04" db="EMBL/GenBank/DDBJ databases">
        <authorList>
            <person name="Yoon J."/>
        </authorList>
    </citation>
    <scope>NUCLEOTIDE SEQUENCE [LARGE SCALE GENOMIC DNA]</scope>
    <source>
        <strain evidence="3 4">KMU-166</strain>
    </source>
</reference>
<dbReference type="SUPFAM" id="SSF52833">
    <property type="entry name" value="Thioredoxin-like"/>
    <property type="match status" value="1"/>
</dbReference>
<dbReference type="PROSITE" id="PS50405">
    <property type="entry name" value="GST_CTER"/>
    <property type="match status" value="1"/>
</dbReference>
<comment type="caution">
    <text evidence="3">The sequence shown here is derived from an EMBL/GenBank/DDBJ whole genome shotgun (WGS) entry which is preliminary data.</text>
</comment>
<feature type="domain" description="GST C-terminal" evidence="2">
    <location>
        <begin position="87"/>
        <end position="212"/>
    </location>
</feature>
<keyword evidence="4" id="KW-1185">Reference proteome</keyword>
<name>A0ABX1GGP0_9GAMM</name>
<accession>A0ABX1GGP0</accession>
<dbReference type="InterPro" id="IPR004045">
    <property type="entry name" value="Glutathione_S-Trfase_N"/>
</dbReference>
<dbReference type="InterPro" id="IPR010987">
    <property type="entry name" value="Glutathione-S-Trfase_C-like"/>
</dbReference>
<dbReference type="InterPro" id="IPR036249">
    <property type="entry name" value="Thioredoxin-like_sf"/>
</dbReference>
<dbReference type="PANTHER" id="PTHR44051">
    <property type="entry name" value="GLUTATHIONE S-TRANSFERASE-RELATED"/>
    <property type="match status" value="1"/>
</dbReference>
<dbReference type="Proteomes" id="UP000765845">
    <property type="component" value="Unassembled WGS sequence"/>
</dbReference>
<dbReference type="Gene3D" id="1.20.1050.10">
    <property type="match status" value="1"/>
</dbReference>
<dbReference type="EMBL" id="JAAWWK010000004">
    <property type="protein sequence ID" value="NKI18091.1"/>
    <property type="molecule type" value="Genomic_DNA"/>
</dbReference>
<dbReference type="Pfam" id="PF14497">
    <property type="entry name" value="GST_C_3"/>
    <property type="match status" value="1"/>
</dbReference>
<dbReference type="SFLD" id="SFLDS00019">
    <property type="entry name" value="Glutathione_Transferase_(cytos"/>
    <property type="match status" value="1"/>
</dbReference>